<gene>
    <name evidence="2" type="ORF">E2A64_12875</name>
</gene>
<evidence type="ECO:0000313" key="3">
    <source>
        <dbReference type="Proteomes" id="UP000295131"/>
    </source>
</evidence>
<protein>
    <submittedName>
        <fullName evidence="2">RidA family protein</fullName>
    </submittedName>
</protein>
<dbReference type="OrthoDB" id="9806350at2"/>
<evidence type="ECO:0000313" key="2">
    <source>
        <dbReference type="EMBL" id="TDH36174.1"/>
    </source>
</evidence>
<dbReference type="Gene3D" id="3.30.1330.40">
    <property type="entry name" value="RutC-like"/>
    <property type="match status" value="1"/>
</dbReference>
<keyword evidence="3" id="KW-1185">Reference proteome</keyword>
<dbReference type="AlphaFoldDB" id="A0A4R5PLL8"/>
<accession>A0A4R5PLL8</accession>
<dbReference type="EMBL" id="SMSI01000002">
    <property type="protein sequence ID" value="TDH36174.1"/>
    <property type="molecule type" value="Genomic_DNA"/>
</dbReference>
<comment type="caution">
    <text evidence="2">The sequence shown here is derived from an EMBL/GenBank/DDBJ whole genome shotgun (WGS) entry which is preliminary data.</text>
</comment>
<dbReference type="CDD" id="cd02199">
    <property type="entry name" value="YjgF_YER057c_UK114_like_1"/>
    <property type="match status" value="1"/>
</dbReference>
<evidence type="ECO:0000259" key="1">
    <source>
        <dbReference type="Pfam" id="PF14588"/>
    </source>
</evidence>
<dbReference type="Proteomes" id="UP000295131">
    <property type="component" value="Unassembled WGS sequence"/>
</dbReference>
<dbReference type="InterPro" id="IPR013813">
    <property type="entry name" value="Endoribo_LPSP/chorism_mut-like"/>
</dbReference>
<sequence>MSETIASRLAERRIELPEAAAPAANYLPYVQTGNILYISGQLPLKDGKLAASGLCGRDVDTEAGARAAEICAINILAQAKAALGGDLEKVARVVKITGFVASTPDFTEQHLVLNGASNLIAGILGEPGKHARAAVGMASLPLNAAVEIEAIIEVK</sequence>
<feature type="domain" description="Endoribonuclease L-PSP/chorismate mutase-like" evidence="1">
    <location>
        <begin position="7"/>
        <end position="146"/>
    </location>
</feature>
<dbReference type="PANTHER" id="PTHR43760">
    <property type="entry name" value="ENDORIBONUCLEASE-RELATED"/>
    <property type="match status" value="1"/>
</dbReference>
<dbReference type="SUPFAM" id="SSF55298">
    <property type="entry name" value="YjgF-like"/>
    <property type="match status" value="1"/>
</dbReference>
<name>A0A4R5PLL8_9HYPH</name>
<dbReference type="InterPro" id="IPR035959">
    <property type="entry name" value="RutC-like_sf"/>
</dbReference>
<dbReference type="Pfam" id="PF14588">
    <property type="entry name" value="YjgF_endoribonc"/>
    <property type="match status" value="1"/>
</dbReference>
<reference evidence="2 3" key="1">
    <citation type="journal article" date="2013" name="Int. J. Syst. Evol. Microbiol.">
        <title>Hoeflea suaedae sp. nov., an endophytic bacterium isolated from the root of the halophyte Suaeda maritima.</title>
        <authorList>
            <person name="Chung E.J."/>
            <person name="Park J.A."/>
            <person name="Pramanik P."/>
            <person name="Bibi F."/>
            <person name="Jeon C.O."/>
            <person name="Chung Y.R."/>
        </authorList>
    </citation>
    <scope>NUCLEOTIDE SEQUENCE [LARGE SCALE GENOMIC DNA]</scope>
    <source>
        <strain evidence="2 3">YC6898</strain>
    </source>
</reference>
<proteinExistence type="predicted"/>
<dbReference type="RefSeq" id="WP_133284872.1">
    <property type="nucleotide sequence ID" value="NZ_SMSI01000002.1"/>
</dbReference>
<organism evidence="2 3">
    <name type="scientific">Pseudohoeflea suaedae</name>
    <dbReference type="NCBI Taxonomy" id="877384"/>
    <lineage>
        <taxon>Bacteria</taxon>
        <taxon>Pseudomonadati</taxon>
        <taxon>Pseudomonadota</taxon>
        <taxon>Alphaproteobacteria</taxon>
        <taxon>Hyphomicrobiales</taxon>
        <taxon>Rhizobiaceae</taxon>
        <taxon>Pseudohoeflea</taxon>
    </lineage>
</organism>
<dbReference type="PANTHER" id="PTHR43760:SF1">
    <property type="entry name" value="ENDORIBONUCLEASE L-PSP_CHORISMATE MUTASE-LIKE DOMAIN-CONTAINING PROTEIN"/>
    <property type="match status" value="1"/>
</dbReference>